<evidence type="ECO:0000313" key="1">
    <source>
        <dbReference type="EMBL" id="EDM06284.1"/>
    </source>
</evidence>
<gene>
    <name evidence="1" type="ORF">rCG_33253</name>
</gene>
<accession>A6HJS9</accession>
<evidence type="ECO:0000313" key="2">
    <source>
        <dbReference type="Proteomes" id="UP000234681"/>
    </source>
</evidence>
<reference evidence="1 2" key="1">
    <citation type="submission" date="2005-07" db="EMBL/GenBank/DDBJ databases">
        <authorList>
            <person name="Mural R.J."/>
            <person name="Li P.W."/>
            <person name="Adams M.D."/>
            <person name="Amanatides P.G."/>
            <person name="Baden-Tillson H."/>
            <person name="Barnstead M."/>
            <person name="Chin S.H."/>
            <person name="Dew I."/>
            <person name="Evans C.A."/>
            <person name="Ferriera S."/>
            <person name="Flanigan M."/>
            <person name="Fosler C."/>
            <person name="Glodek A."/>
            <person name="Gu Z."/>
            <person name="Holt R.A."/>
            <person name="Jennings D."/>
            <person name="Kraft C.L."/>
            <person name="Lu F."/>
            <person name="Nguyen T."/>
            <person name="Nusskern D.R."/>
            <person name="Pfannkoch C.M."/>
            <person name="Sitter C."/>
            <person name="Sutton G.G."/>
            <person name="Venter J.C."/>
            <person name="Wang Z."/>
            <person name="Woodage T."/>
            <person name="Zheng X.H."/>
            <person name="Zhong F."/>
        </authorList>
    </citation>
    <scope>NUCLEOTIDE SEQUENCE [LARGE SCALE GENOMIC DNA]</scope>
    <source>
        <strain>BN</strain>
        <strain evidence="2">Sprague-Dawley</strain>
    </source>
</reference>
<organism evidence="1 2">
    <name type="scientific">Rattus norvegicus</name>
    <name type="common">Rat</name>
    <dbReference type="NCBI Taxonomy" id="10116"/>
    <lineage>
        <taxon>Eukaryota</taxon>
        <taxon>Metazoa</taxon>
        <taxon>Chordata</taxon>
        <taxon>Craniata</taxon>
        <taxon>Vertebrata</taxon>
        <taxon>Euteleostomi</taxon>
        <taxon>Mammalia</taxon>
        <taxon>Eutheria</taxon>
        <taxon>Euarchontoglires</taxon>
        <taxon>Glires</taxon>
        <taxon>Rodentia</taxon>
        <taxon>Myomorpha</taxon>
        <taxon>Muroidea</taxon>
        <taxon>Muridae</taxon>
        <taxon>Murinae</taxon>
        <taxon>Rattus</taxon>
    </lineage>
</organism>
<dbReference type="AlphaFoldDB" id="A6HJS9"/>
<name>A6HJS9_RAT</name>
<dbReference type="EMBL" id="CH473948">
    <property type="protein sequence ID" value="EDM06284.1"/>
    <property type="molecule type" value="Genomic_DNA"/>
</dbReference>
<dbReference type="Proteomes" id="UP000234681">
    <property type="component" value="Chromosome 10"/>
</dbReference>
<proteinExistence type="predicted"/>
<protein>
    <submittedName>
        <fullName evidence="1">RCG33253</fullName>
    </submittedName>
</protein>
<sequence length="32" mass="3624">MVSPSRPGWLVTKSQRFSSSRKTRHTPLLLAV</sequence>